<protein>
    <submittedName>
        <fullName evidence="1">Uncharacterized protein</fullName>
    </submittedName>
</protein>
<organism evidence="1 2">
    <name type="scientific">Boletus reticuloceps</name>
    <dbReference type="NCBI Taxonomy" id="495285"/>
    <lineage>
        <taxon>Eukaryota</taxon>
        <taxon>Fungi</taxon>
        <taxon>Dikarya</taxon>
        <taxon>Basidiomycota</taxon>
        <taxon>Agaricomycotina</taxon>
        <taxon>Agaricomycetes</taxon>
        <taxon>Agaricomycetidae</taxon>
        <taxon>Boletales</taxon>
        <taxon>Boletineae</taxon>
        <taxon>Boletaceae</taxon>
        <taxon>Boletoideae</taxon>
        <taxon>Boletus</taxon>
    </lineage>
</organism>
<dbReference type="OrthoDB" id="2690844at2759"/>
<dbReference type="SUPFAM" id="SSF82171">
    <property type="entry name" value="DPP6 N-terminal domain-like"/>
    <property type="match status" value="1"/>
</dbReference>
<dbReference type="InterPro" id="IPR015943">
    <property type="entry name" value="WD40/YVTN_repeat-like_dom_sf"/>
</dbReference>
<evidence type="ECO:0000313" key="1">
    <source>
        <dbReference type="EMBL" id="KAG6373273.1"/>
    </source>
</evidence>
<keyword evidence="2" id="KW-1185">Reference proteome</keyword>
<dbReference type="EMBL" id="JAGFBS010000023">
    <property type="protein sequence ID" value="KAG6373273.1"/>
    <property type="molecule type" value="Genomic_DNA"/>
</dbReference>
<comment type="caution">
    <text evidence="1">The sequence shown here is derived from an EMBL/GenBank/DDBJ whole genome shotgun (WGS) entry which is preliminary data.</text>
</comment>
<dbReference type="AlphaFoldDB" id="A0A8I2YLA5"/>
<accession>A0A8I2YLA5</accession>
<evidence type="ECO:0000313" key="2">
    <source>
        <dbReference type="Proteomes" id="UP000683000"/>
    </source>
</evidence>
<reference evidence="1" key="1">
    <citation type="submission" date="2021-03" db="EMBL/GenBank/DDBJ databases">
        <title>Evolutionary innovations through gain and loss of genes in the ectomycorrhizal Boletales.</title>
        <authorList>
            <person name="Wu G."/>
            <person name="Miyauchi S."/>
            <person name="Morin E."/>
            <person name="Yang Z.-L."/>
            <person name="Xu J."/>
            <person name="Martin F.M."/>
        </authorList>
    </citation>
    <scope>NUCLEOTIDE SEQUENCE</scope>
    <source>
        <strain evidence="1">BR01</strain>
    </source>
</reference>
<gene>
    <name evidence="1" type="ORF">JVT61DRAFT_6900</name>
</gene>
<dbReference type="Gene3D" id="2.80.10.50">
    <property type="match status" value="1"/>
</dbReference>
<dbReference type="Gene3D" id="2.130.10.10">
    <property type="entry name" value="YVTN repeat-like/Quinoprotein amine dehydrogenase"/>
    <property type="match status" value="1"/>
</dbReference>
<name>A0A8I2YLA5_9AGAM</name>
<sequence length="267" mass="28352">MTISLPIPTASFPNTPVLWSSPQSLFALSGNTLFYLDADSGQIFSSWIVPGAPVDHHGSIALARNGKFIAATAGNSISLWDASTFARITSNPVIQHPSQIWSVAVSSDANYLASTRGGEITIRRLSSIIPRYYLVDQQPPGGGDDPARVPDGTYRIRSSVSNLYLTAPPSGAGMVVVKPLDQSNASQKWSVSLGVNGAYNITGSTTAPLSVGVRNSLVTGRRGTTWNFDPRGNAYVIGNAANATAIRLAPNRQSVSQMIFNKLGLYN</sequence>
<dbReference type="SUPFAM" id="SSF50370">
    <property type="entry name" value="Ricin B-like lectins"/>
    <property type="match status" value="1"/>
</dbReference>
<proteinExistence type="predicted"/>
<dbReference type="Proteomes" id="UP000683000">
    <property type="component" value="Unassembled WGS sequence"/>
</dbReference>
<dbReference type="InterPro" id="IPR035992">
    <property type="entry name" value="Ricin_B-like_lectins"/>
</dbReference>